<organism evidence="1 2">
    <name type="scientific">Fusarium mangiferae</name>
    <name type="common">Mango malformation disease fungus</name>
    <dbReference type="NCBI Taxonomy" id="192010"/>
    <lineage>
        <taxon>Eukaryota</taxon>
        <taxon>Fungi</taxon>
        <taxon>Dikarya</taxon>
        <taxon>Ascomycota</taxon>
        <taxon>Pezizomycotina</taxon>
        <taxon>Sordariomycetes</taxon>
        <taxon>Hypocreomycetidae</taxon>
        <taxon>Hypocreales</taxon>
        <taxon>Nectriaceae</taxon>
        <taxon>Fusarium</taxon>
        <taxon>Fusarium fujikuroi species complex</taxon>
    </lineage>
</organism>
<proteinExistence type="predicted"/>
<comment type="caution">
    <text evidence="1">The sequence shown here is derived from an EMBL/GenBank/DDBJ whole genome shotgun (WGS) entry which is preliminary data.</text>
</comment>
<keyword evidence="2" id="KW-1185">Reference proteome</keyword>
<accession>A0A1L7TP42</accession>
<dbReference type="VEuPathDB" id="FungiDB:FMAN_08568"/>
<sequence length="205" mass="22923">MDEVVEDASPPNGNQYCCQNGQKGHQQLEQVMAKLSDELIALKDEVRDLCHYMTTAATSDAILEIKTQLQELLNETPSFPDELLPGDSPTLRYVLAEDSDVRLIEEGGLTNSKICERLRKLPGSHWQDISAATLLKPKVANRNSNRRPCILIDVKSWESDDAIRKQSAAIGKEFGVSTNCWLIEPRYTVEVRDIGIDHSSKRTTA</sequence>
<evidence type="ECO:0000313" key="1">
    <source>
        <dbReference type="EMBL" id="CVK98592.1"/>
    </source>
</evidence>
<evidence type="ECO:0000313" key="2">
    <source>
        <dbReference type="Proteomes" id="UP000184255"/>
    </source>
</evidence>
<dbReference type="AlphaFoldDB" id="A0A1L7TP42"/>
<dbReference type="RefSeq" id="XP_041685313.1">
    <property type="nucleotide sequence ID" value="XM_041835117.1"/>
</dbReference>
<dbReference type="Proteomes" id="UP000184255">
    <property type="component" value="Unassembled WGS sequence"/>
</dbReference>
<gene>
    <name evidence="1" type="ORF">FMAN_08568</name>
</gene>
<name>A0A1L7TP42_FUSMA</name>
<protein>
    <submittedName>
        <fullName evidence="1">Uncharacterized protein</fullName>
    </submittedName>
</protein>
<reference evidence="2" key="1">
    <citation type="journal article" date="2016" name="Genome Biol. Evol.">
        <title>Comparative 'omics' of the Fusarium fujikuroi species complex highlights differences in genetic potential and metabolite synthesis.</title>
        <authorList>
            <person name="Niehaus E.-M."/>
            <person name="Muensterkoetter M."/>
            <person name="Proctor R.H."/>
            <person name="Brown D.W."/>
            <person name="Sharon A."/>
            <person name="Idan Y."/>
            <person name="Oren-Young L."/>
            <person name="Sieber C.M."/>
            <person name="Novak O."/>
            <person name="Pencik A."/>
            <person name="Tarkowska D."/>
            <person name="Hromadova K."/>
            <person name="Freeman S."/>
            <person name="Maymon M."/>
            <person name="Elazar M."/>
            <person name="Youssef S.A."/>
            <person name="El-Shabrawy E.S.M."/>
            <person name="Shalaby A.B.A."/>
            <person name="Houterman P."/>
            <person name="Brock N.L."/>
            <person name="Burkhardt I."/>
            <person name="Tsavkelova E.A."/>
            <person name="Dickschat J.S."/>
            <person name="Galuszka P."/>
            <person name="Gueldener U."/>
            <person name="Tudzynski B."/>
        </authorList>
    </citation>
    <scope>NUCLEOTIDE SEQUENCE [LARGE SCALE GENOMIC DNA]</scope>
    <source>
        <strain evidence="2">MRC7560</strain>
    </source>
</reference>
<dbReference type="GeneID" id="65087828"/>
<dbReference type="EMBL" id="FCQH01000009">
    <property type="protein sequence ID" value="CVK98592.1"/>
    <property type="molecule type" value="Genomic_DNA"/>
</dbReference>